<proteinExistence type="predicted"/>
<feature type="region of interest" description="Disordered" evidence="1">
    <location>
        <begin position="1"/>
        <end position="28"/>
    </location>
</feature>
<gene>
    <name evidence="2" type="ORF">MIMGU_mgv1a016609mg</name>
</gene>
<feature type="compositionally biased region" description="Basic residues" evidence="1">
    <location>
        <begin position="93"/>
        <end position="114"/>
    </location>
</feature>
<dbReference type="EMBL" id="KI631078">
    <property type="protein sequence ID" value="EYU30325.1"/>
    <property type="molecule type" value="Genomic_DNA"/>
</dbReference>
<reference evidence="2 3" key="1">
    <citation type="journal article" date="2013" name="Proc. Natl. Acad. Sci. U.S.A.">
        <title>Fine-scale variation in meiotic recombination in Mimulus inferred from population shotgun sequencing.</title>
        <authorList>
            <person name="Hellsten U."/>
            <person name="Wright K.M."/>
            <person name="Jenkins J."/>
            <person name="Shu S."/>
            <person name="Yuan Y."/>
            <person name="Wessler S.R."/>
            <person name="Schmutz J."/>
            <person name="Willis J.H."/>
            <person name="Rokhsar D.S."/>
        </authorList>
    </citation>
    <scope>NUCLEOTIDE SEQUENCE [LARGE SCALE GENOMIC DNA]</scope>
    <source>
        <strain evidence="3">cv. DUN x IM62</strain>
    </source>
</reference>
<evidence type="ECO:0000256" key="1">
    <source>
        <dbReference type="SAM" id="MobiDB-lite"/>
    </source>
</evidence>
<protein>
    <submittedName>
        <fullName evidence="2">Uncharacterized protein</fullName>
    </submittedName>
</protein>
<feature type="compositionally biased region" description="Acidic residues" evidence="1">
    <location>
        <begin position="78"/>
        <end position="87"/>
    </location>
</feature>
<dbReference type="AlphaFoldDB" id="A0A022QUX5"/>
<feature type="region of interest" description="Disordered" evidence="1">
    <location>
        <begin position="62"/>
        <end position="114"/>
    </location>
</feature>
<dbReference type="Proteomes" id="UP000030748">
    <property type="component" value="Unassembled WGS sequence"/>
</dbReference>
<evidence type="ECO:0000313" key="2">
    <source>
        <dbReference type="EMBL" id="EYU30325.1"/>
    </source>
</evidence>
<accession>A0A022QUX5</accession>
<keyword evidence="3" id="KW-1185">Reference proteome</keyword>
<evidence type="ECO:0000313" key="3">
    <source>
        <dbReference type="Proteomes" id="UP000030748"/>
    </source>
</evidence>
<organism evidence="2 3">
    <name type="scientific">Erythranthe guttata</name>
    <name type="common">Yellow monkey flower</name>
    <name type="synonym">Mimulus guttatus</name>
    <dbReference type="NCBI Taxonomy" id="4155"/>
    <lineage>
        <taxon>Eukaryota</taxon>
        <taxon>Viridiplantae</taxon>
        <taxon>Streptophyta</taxon>
        <taxon>Embryophyta</taxon>
        <taxon>Tracheophyta</taxon>
        <taxon>Spermatophyta</taxon>
        <taxon>Magnoliopsida</taxon>
        <taxon>eudicotyledons</taxon>
        <taxon>Gunneridae</taxon>
        <taxon>Pentapetalae</taxon>
        <taxon>asterids</taxon>
        <taxon>lamiids</taxon>
        <taxon>Lamiales</taxon>
        <taxon>Phrymaceae</taxon>
        <taxon>Erythranthe</taxon>
    </lineage>
</organism>
<feature type="compositionally biased region" description="Polar residues" evidence="1">
    <location>
        <begin position="66"/>
        <end position="76"/>
    </location>
</feature>
<name>A0A022QUX5_ERYGU</name>
<sequence>MAKLSERKRSRFHSGEDENDVPAENTTRIDELTKICSLLDTSDFDTKAGMLKIEEILKRLEERRPNVSTVGSQSCVVSDDDEDEDGENNSKNGGKKKKQHPKKGKGKGKGGKRK</sequence>